<feature type="active site" description="Proton donor" evidence="2">
    <location>
        <position position="132"/>
    </location>
</feature>
<dbReference type="GO" id="GO:0005829">
    <property type="term" value="C:cytosol"/>
    <property type="evidence" value="ECO:0007669"/>
    <property type="project" value="TreeGrafter"/>
</dbReference>
<evidence type="ECO:0000313" key="3">
    <source>
        <dbReference type="EMBL" id="PBJ32981.1"/>
    </source>
</evidence>
<dbReference type="Pfam" id="PF00908">
    <property type="entry name" value="dTDP_sugar_isom"/>
    <property type="match status" value="1"/>
</dbReference>
<dbReference type="CDD" id="cd00438">
    <property type="entry name" value="cupin_RmlC"/>
    <property type="match status" value="1"/>
</dbReference>
<comment type="caution">
    <text evidence="3">The sequence shown here is derived from an EMBL/GenBank/DDBJ whole genome shotgun (WGS) entry which is preliminary data.</text>
</comment>
<dbReference type="Gene3D" id="2.60.120.10">
    <property type="entry name" value="Jelly Rolls"/>
    <property type="match status" value="1"/>
</dbReference>
<evidence type="ECO:0000256" key="2">
    <source>
        <dbReference type="PIRSR" id="PIRSR600888-1"/>
    </source>
</evidence>
<organism evidence="3 4">
    <name type="scientific">Mycobacterium avium subsp. hominissuis</name>
    <dbReference type="NCBI Taxonomy" id="439334"/>
    <lineage>
        <taxon>Bacteria</taxon>
        <taxon>Bacillati</taxon>
        <taxon>Actinomycetota</taxon>
        <taxon>Actinomycetes</taxon>
        <taxon>Mycobacteriales</taxon>
        <taxon>Mycobacteriaceae</taxon>
        <taxon>Mycobacterium</taxon>
        <taxon>Mycobacterium avium complex (MAC)</taxon>
    </lineage>
</organism>
<reference evidence="3 4" key="1">
    <citation type="journal article" date="2017" name="Genome Biol. Evol.">
        <title>Population Structure and Local Adaptation of MAC Lung Disease Agent Mycobacterium avium subsp. hominissuis.</title>
        <authorList>
            <person name="Yano H."/>
            <person name="Iwamoto T."/>
            <person name="Nishiuchi Y."/>
            <person name="Nakajima C."/>
            <person name="Starkova D.A."/>
            <person name="Mokrousov I."/>
            <person name="Narvskaya O."/>
            <person name="Yoshida S."/>
            <person name="Arikawa K."/>
            <person name="Nakanishi N."/>
            <person name="Osaki K."/>
            <person name="Nakagawa I."/>
            <person name="Ato M."/>
            <person name="Suzuki Y."/>
            <person name="Maruyama F."/>
        </authorList>
    </citation>
    <scope>NUCLEOTIDE SEQUENCE [LARGE SCALE GENOMIC DNA]</scope>
    <source>
        <strain evidence="3 4">OCU466</strain>
    </source>
</reference>
<accession>A0A2A3L6P5</accession>
<dbReference type="RefSeq" id="WP_095955933.1">
    <property type="nucleotide sequence ID" value="NZ_LBGZ01000110.1"/>
</dbReference>
<feature type="active site" description="Proton acceptor" evidence="2">
    <location>
        <position position="62"/>
    </location>
</feature>
<dbReference type="EMBL" id="LBGZ01000110">
    <property type="protein sequence ID" value="PBJ32981.1"/>
    <property type="molecule type" value="Genomic_DNA"/>
</dbReference>
<proteinExistence type="inferred from homology"/>
<dbReference type="SUPFAM" id="SSF51182">
    <property type="entry name" value="RmlC-like cupins"/>
    <property type="match status" value="1"/>
</dbReference>
<dbReference type="PANTHER" id="PTHR21047:SF2">
    <property type="entry name" value="THYMIDINE DIPHOSPHO-4-KETO-RHAMNOSE 3,5-EPIMERASE"/>
    <property type="match status" value="1"/>
</dbReference>
<evidence type="ECO:0000313" key="4">
    <source>
        <dbReference type="Proteomes" id="UP000218842"/>
    </source>
</evidence>
<dbReference type="GO" id="GO:0008830">
    <property type="term" value="F:dTDP-4-dehydrorhamnose 3,5-epimerase activity"/>
    <property type="evidence" value="ECO:0007669"/>
    <property type="project" value="InterPro"/>
</dbReference>
<gene>
    <name evidence="3" type="ORF">XV03_15725</name>
</gene>
<name>A0A2A3L6P5_MYCAV</name>
<dbReference type="InterPro" id="IPR000888">
    <property type="entry name" value="RmlC-like"/>
</dbReference>
<sequence>MKYTPTKVAGVTIIDLELRRDHRGFTWRSFCARDFAAHGLNLDVAQTNIVFNYTRGTVRGLHRTVPPHAEATLLRCTRGAIVAAAVDVRPDSLTYGDHVMIELAADDHRTLFLPPYVAHGFQTLVDDTEVTYHTSGRHAAAEEQGLRWDDPEFGVTWPIPVTVISEQDASWPSAQTRLAPPYGGGGTTIRRACGSPTR</sequence>
<dbReference type="PANTHER" id="PTHR21047">
    <property type="entry name" value="DTDP-6-DEOXY-D-GLUCOSE-3,5 EPIMERASE"/>
    <property type="match status" value="1"/>
</dbReference>
<dbReference type="InterPro" id="IPR014710">
    <property type="entry name" value="RmlC-like_jellyroll"/>
</dbReference>
<dbReference type="Proteomes" id="UP000218842">
    <property type="component" value="Unassembled WGS sequence"/>
</dbReference>
<dbReference type="AlphaFoldDB" id="A0A2A3L6P5"/>
<comment type="similarity">
    <text evidence="1">Belongs to the dTDP-4-dehydrorhamnose 3,5-epimerase family.</text>
</comment>
<evidence type="ECO:0000256" key="1">
    <source>
        <dbReference type="ARBA" id="ARBA00010154"/>
    </source>
</evidence>
<dbReference type="GO" id="GO:0019305">
    <property type="term" value="P:dTDP-rhamnose biosynthetic process"/>
    <property type="evidence" value="ECO:0007669"/>
    <property type="project" value="TreeGrafter"/>
</dbReference>
<protein>
    <submittedName>
        <fullName evidence="3">dTDP-4-dehydrorhamnose 3,5-epimerase</fullName>
    </submittedName>
</protein>
<dbReference type="InterPro" id="IPR011051">
    <property type="entry name" value="RmlC_Cupin_sf"/>
</dbReference>
<dbReference type="GO" id="GO:0000271">
    <property type="term" value="P:polysaccharide biosynthetic process"/>
    <property type="evidence" value="ECO:0007669"/>
    <property type="project" value="TreeGrafter"/>
</dbReference>